<dbReference type="Proteomes" id="UP001304071">
    <property type="component" value="Chromosome 2"/>
</dbReference>
<keyword evidence="2" id="KW-1185">Reference proteome</keyword>
<sequence length="273" mass="31526">MYDNALSDYIDHQTIGVVSSYQQDDIALHIALVDVLDDHRLKLTFHHGHQLTPDHLVTIHLDNRTGISEYDAELKVYRTSFKGKVIHCADNSVWVEALEYQVFYGISVVKEYRHPNYQYPEDDRPERPLPVTPLTSLADIDLEEKENKLGVLVTRAPNQPHTTVMAFLSSVEDDVFFITFKGTFKQKLLARDRQCHFAIDSRATFTFDNAIEWNYSLLAGDVYQVPHAHPLFQPIKELFIAKNPWEMGFFSHPAVEMFHFKSRHLVCPKQGLV</sequence>
<dbReference type="SUPFAM" id="SSF50475">
    <property type="entry name" value="FMN-binding split barrel"/>
    <property type="match status" value="1"/>
</dbReference>
<evidence type="ECO:0000313" key="2">
    <source>
        <dbReference type="Proteomes" id="UP001304071"/>
    </source>
</evidence>
<dbReference type="EMBL" id="CP138204">
    <property type="protein sequence ID" value="WPC76660.1"/>
    <property type="molecule type" value="Genomic_DNA"/>
</dbReference>
<organism evidence="1 2">
    <name type="scientific">Vibrio porteresiae DSM 19223</name>
    <dbReference type="NCBI Taxonomy" id="1123496"/>
    <lineage>
        <taxon>Bacteria</taxon>
        <taxon>Pseudomonadati</taxon>
        <taxon>Pseudomonadota</taxon>
        <taxon>Gammaproteobacteria</taxon>
        <taxon>Vibrionales</taxon>
        <taxon>Vibrionaceae</taxon>
        <taxon>Vibrio</taxon>
    </lineage>
</organism>
<evidence type="ECO:0008006" key="3">
    <source>
        <dbReference type="Google" id="ProtNLM"/>
    </source>
</evidence>
<name>A0ABZ0QJL7_9VIBR</name>
<dbReference type="RefSeq" id="WP_261897061.1">
    <property type="nucleotide sequence ID" value="NZ_AP024896.1"/>
</dbReference>
<reference evidence="1 2" key="1">
    <citation type="submission" date="2023-11" db="EMBL/GenBank/DDBJ databases">
        <title>Plant-associative lifestyle of Vibrio porteresiae and its evolutionary dynamics.</title>
        <authorList>
            <person name="Rameshkumar N."/>
            <person name="Kirti K."/>
        </authorList>
    </citation>
    <scope>NUCLEOTIDE SEQUENCE [LARGE SCALE GENOMIC DNA]</scope>
    <source>
        <strain evidence="1 2">MSSRF30</strain>
    </source>
</reference>
<accession>A0ABZ0QJL7</accession>
<dbReference type="InterPro" id="IPR012349">
    <property type="entry name" value="Split_barrel_FMN-bd"/>
</dbReference>
<gene>
    <name evidence="1" type="ORF">R8Z52_19215</name>
</gene>
<protein>
    <recommendedName>
        <fullName evidence="3">Pyridoxamine 5'-phosphate oxidase putative domain-containing protein</fullName>
    </recommendedName>
</protein>
<proteinExistence type="predicted"/>
<evidence type="ECO:0000313" key="1">
    <source>
        <dbReference type="EMBL" id="WPC76660.1"/>
    </source>
</evidence>
<dbReference type="Gene3D" id="2.30.110.10">
    <property type="entry name" value="Electron Transport, Fmn-binding Protein, Chain A"/>
    <property type="match status" value="1"/>
</dbReference>